<feature type="compositionally biased region" description="Low complexity" evidence="1">
    <location>
        <begin position="216"/>
        <end position="249"/>
    </location>
</feature>
<sequence length="373" mass="39797">MSLARAFTTRRVRQTLELKDNKDASGNNSSTTISESFLSRSKTTKALATHGSIRNKISAPVELTHTTNMLSYSAPDIKQRVNTKPTVSLSSPSSSGKSDDESDSGYTAASTPPTSPDTPFPDDKRAMSPEPNHLSCYFTPPRQMTPEVSGLGIATESPSASPNVNAVLSAQANTAAFPAADAPAIPKRAPSHTKKSYDGLVRNRSVSRMSEQSVRSLSTKASFSFSRSSSSSTSTSVTSTSHTSTVKPSTIPTAAAPVVVASTHTHTPSISVSAAPPVSHKKDYSETHPFGHELAKVSELVEEFGKETEEQQQPSLKTTAVSANPIFAEEERELIRQGLKKYSAESYISDIQSLMSTFFADSRPVAAPAAIWI</sequence>
<feature type="region of interest" description="Disordered" evidence="1">
    <location>
        <begin position="184"/>
        <end position="249"/>
    </location>
</feature>
<protein>
    <submittedName>
        <fullName evidence="2">Uncharacterized protein</fullName>
    </submittedName>
</protein>
<feature type="compositionally biased region" description="Polar residues" evidence="1">
    <location>
        <begin position="24"/>
        <end position="40"/>
    </location>
</feature>
<evidence type="ECO:0000313" key="2">
    <source>
        <dbReference type="EMBL" id="CAK7236249.1"/>
    </source>
</evidence>
<reference evidence="2 3" key="1">
    <citation type="submission" date="2024-01" db="EMBL/GenBank/DDBJ databases">
        <authorList>
            <person name="Allen C."/>
            <person name="Tagirdzhanova G."/>
        </authorList>
    </citation>
    <scope>NUCLEOTIDE SEQUENCE [LARGE SCALE GENOMIC DNA]</scope>
</reference>
<name>A0ABP0CYI6_9PEZI</name>
<gene>
    <name evidence="2" type="ORF">SEUCBS140593_009554</name>
</gene>
<dbReference type="Proteomes" id="UP001642482">
    <property type="component" value="Unassembled WGS sequence"/>
</dbReference>
<comment type="caution">
    <text evidence="2">The sequence shown here is derived from an EMBL/GenBank/DDBJ whole genome shotgun (WGS) entry which is preliminary data.</text>
</comment>
<evidence type="ECO:0000313" key="3">
    <source>
        <dbReference type="Proteomes" id="UP001642482"/>
    </source>
</evidence>
<accession>A0ABP0CYI6</accession>
<feature type="region of interest" description="Disordered" evidence="1">
    <location>
        <begin position="18"/>
        <end position="40"/>
    </location>
</feature>
<feature type="region of interest" description="Disordered" evidence="1">
    <location>
        <begin position="74"/>
        <end position="143"/>
    </location>
</feature>
<evidence type="ECO:0000256" key="1">
    <source>
        <dbReference type="SAM" id="MobiDB-lite"/>
    </source>
</evidence>
<proteinExistence type="predicted"/>
<keyword evidence="3" id="KW-1185">Reference proteome</keyword>
<feature type="compositionally biased region" description="Polar residues" evidence="1">
    <location>
        <begin position="204"/>
        <end position="215"/>
    </location>
</feature>
<organism evidence="2 3">
    <name type="scientific">Sporothrix eucalyptigena</name>
    <dbReference type="NCBI Taxonomy" id="1812306"/>
    <lineage>
        <taxon>Eukaryota</taxon>
        <taxon>Fungi</taxon>
        <taxon>Dikarya</taxon>
        <taxon>Ascomycota</taxon>
        <taxon>Pezizomycotina</taxon>
        <taxon>Sordariomycetes</taxon>
        <taxon>Sordariomycetidae</taxon>
        <taxon>Ophiostomatales</taxon>
        <taxon>Ophiostomataceae</taxon>
        <taxon>Sporothrix</taxon>
    </lineage>
</organism>
<dbReference type="EMBL" id="CAWUHD010000159">
    <property type="protein sequence ID" value="CAK7236249.1"/>
    <property type="molecule type" value="Genomic_DNA"/>
</dbReference>